<gene>
    <name evidence="2" type="ORF">ECPE_LOCUS3495</name>
</gene>
<evidence type="ECO:0000313" key="2">
    <source>
        <dbReference type="EMBL" id="VDP69674.1"/>
    </source>
</evidence>
<dbReference type="EMBL" id="UZAN01040445">
    <property type="protein sequence ID" value="VDP69674.1"/>
    <property type="molecule type" value="Genomic_DNA"/>
</dbReference>
<dbReference type="Proteomes" id="UP000272942">
    <property type="component" value="Unassembled WGS sequence"/>
</dbReference>
<sequence>MYFSFGQGQISSEKFLLTSVLTIILLDSECRKRKVKRKIKPNAELHVAKEVPEITNWKDIEVGTPMAPPITPAQNVHRFEEDDLDSVDTESPLDLSHINEEDLPSPEPGSTRPLSDMLIGRLEEINNADEAQGRESPLDYGYEGGDDSIAAPAATEPQDSEHHSH</sequence>
<evidence type="ECO:0000256" key="1">
    <source>
        <dbReference type="SAM" id="MobiDB-lite"/>
    </source>
</evidence>
<keyword evidence="3" id="KW-1185">Reference proteome</keyword>
<proteinExistence type="predicted"/>
<dbReference type="AlphaFoldDB" id="A0A183A960"/>
<feature type="region of interest" description="Disordered" evidence="1">
    <location>
        <begin position="63"/>
        <end position="165"/>
    </location>
</feature>
<evidence type="ECO:0000313" key="4">
    <source>
        <dbReference type="WBParaSite" id="ECPE_0000349801-mRNA-1"/>
    </source>
</evidence>
<name>A0A183A960_9TREM</name>
<reference evidence="2 3" key="2">
    <citation type="submission" date="2018-11" db="EMBL/GenBank/DDBJ databases">
        <authorList>
            <consortium name="Pathogen Informatics"/>
        </authorList>
    </citation>
    <scope>NUCLEOTIDE SEQUENCE [LARGE SCALE GENOMIC DNA]</scope>
    <source>
        <strain evidence="2 3">Egypt</strain>
    </source>
</reference>
<reference evidence="4" key="1">
    <citation type="submission" date="2016-06" db="UniProtKB">
        <authorList>
            <consortium name="WormBaseParasite"/>
        </authorList>
    </citation>
    <scope>IDENTIFICATION</scope>
</reference>
<dbReference type="OrthoDB" id="6252565at2759"/>
<evidence type="ECO:0000313" key="3">
    <source>
        <dbReference type="Proteomes" id="UP000272942"/>
    </source>
</evidence>
<protein>
    <submittedName>
        <fullName evidence="2 4">Uncharacterized protein</fullName>
    </submittedName>
</protein>
<organism evidence="4">
    <name type="scientific">Echinostoma caproni</name>
    <dbReference type="NCBI Taxonomy" id="27848"/>
    <lineage>
        <taxon>Eukaryota</taxon>
        <taxon>Metazoa</taxon>
        <taxon>Spiralia</taxon>
        <taxon>Lophotrochozoa</taxon>
        <taxon>Platyhelminthes</taxon>
        <taxon>Trematoda</taxon>
        <taxon>Digenea</taxon>
        <taxon>Plagiorchiida</taxon>
        <taxon>Echinostomata</taxon>
        <taxon>Echinostomatoidea</taxon>
        <taxon>Echinostomatidae</taxon>
        <taxon>Echinostoma</taxon>
    </lineage>
</organism>
<accession>A0A183A960</accession>
<dbReference type="WBParaSite" id="ECPE_0000349801-mRNA-1">
    <property type="protein sequence ID" value="ECPE_0000349801-mRNA-1"/>
    <property type="gene ID" value="ECPE_0000349801"/>
</dbReference>